<dbReference type="GO" id="GO:0016020">
    <property type="term" value="C:membrane"/>
    <property type="evidence" value="ECO:0007669"/>
    <property type="project" value="TreeGrafter"/>
</dbReference>
<dbReference type="AlphaFoldDB" id="A0A8S1BPS3"/>
<comment type="caution">
    <text evidence="4">The sequence shown here is derived from an EMBL/GenBank/DDBJ whole genome shotgun (WGS) entry which is preliminary data.</text>
</comment>
<accession>A0A8S1BPS3</accession>
<dbReference type="OrthoDB" id="6627399at2759"/>
<organism evidence="4 5">
    <name type="scientific">Cloeon dipterum</name>
    <dbReference type="NCBI Taxonomy" id="197152"/>
    <lineage>
        <taxon>Eukaryota</taxon>
        <taxon>Metazoa</taxon>
        <taxon>Ecdysozoa</taxon>
        <taxon>Arthropoda</taxon>
        <taxon>Hexapoda</taxon>
        <taxon>Insecta</taxon>
        <taxon>Pterygota</taxon>
        <taxon>Palaeoptera</taxon>
        <taxon>Ephemeroptera</taxon>
        <taxon>Pisciforma</taxon>
        <taxon>Baetidae</taxon>
        <taxon>Cloeon</taxon>
    </lineage>
</organism>
<feature type="signal peptide" evidence="3">
    <location>
        <begin position="1"/>
        <end position="22"/>
    </location>
</feature>
<name>A0A8S1BPS3_9INSE</name>
<reference evidence="4 5" key="1">
    <citation type="submission" date="2020-04" db="EMBL/GenBank/DDBJ databases">
        <authorList>
            <person name="Alioto T."/>
            <person name="Alioto T."/>
            <person name="Gomez Garrido J."/>
        </authorList>
    </citation>
    <scope>NUCLEOTIDE SEQUENCE [LARGE SCALE GENOMIC DNA]</scope>
</reference>
<dbReference type="Pfam" id="PF07898">
    <property type="entry name" value="DUF1676"/>
    <property type="match status" value="1"/>
</dbReference>
<dbReference type="Proteomes" id="UP000494165">
    <property type="component" value="Unassembled WGS sequence"/>
</dbReference>
<evidence type="ECO:0000256" key="3">
    <source>
        <dbReference type="SAM" id="SignalP"/>
    </source>
</evidence>
<evidence type="ECO:0000256" key="1">
    <source>
        <dbReference type="SAM" id="MobiDB-lite"/>
    </source>
</evidence>
<gene>
    <name evidence="4" type="ORF">CLODIP_2_CD15808</name>
</gene>
<evidence type="ECO:0000256" key="2">
    <source>
        <dbReference type="SAM" id="Phobius"/>
    </source>
</evidence>
<sequence>MAATAAALVAAVAFVVVATVGAAGVDDHASLILQKALLKKCAHAYTASCLKMDLVSYVERVARQHTFQIMPSVSMVLHESEAEATGRSGGSESVESVMEAVAQDSDAAENRLDGLLVDRMSRYLDTHAISVRLFDEATLAKIRKVGQDVAEKYAHLAAQSGRGKDKKGGGALLMGLMMMKATLGALGFGAIAALAGKALMVGLLAMMLSAIVGLKSLASGGGKSVTYEIVSKPVYSHSHSHSSEHEHGGYSGGGGSSGGYGHRRSLDAHQMAFAGQH</sequence>
<keyword evidence="3" id="KW-0732">Signal</keyword>
<dbReference type="InterPro" id="IPR012464">
    <property type="entry name" value="DUF1676"/>
</dbReference>
<keyword evidence="5" id="KW-1185">Reference proteome</keyword>
<dbReference type="PANTHER" id="PTHR21879">
    <property type="entry name" value="FI03362P-RELATED-RELATED"/>
    <property type="match status" value="1"/>
</dbReference>
<dbReference type="PANTHER" id="PTHR21879:SF9">
    <property type="entry name" value="OSIRIS 16"/>
    <property type="match status" value="1"/>
</dbReference>
<feature type="region of interest" description="Disordered" evidence="1">
    <location>
        <begin position="238"/>
        <end position="257"/>
    </location>
</feature>
<evidence type="ECO:0000313" key="5">
    <source>
        <dbReference type="Proteomes" id="UP000494165"/>
    </source>
</evidence>
<keyword evidence="2" id="KW-0472">Membrane</keyword>
<keyword evidence="2" id="KW-0812">Transmembrane</keyword>
<dbReference type="EMBL" id="CADEPI010000006">
    <property type="protein sequence ID" value="CAB3361404.1"/>
    <property type="molecule type" value="Genomic_DNA"/>
</dbReference>
<feature type="chain" id="PRO_5035798585" description="Protein osiris 5" evidence="3">
    <location>
        <begin position="23"/>
        <end position="277"/>
    </location>
</feature>
<proteinExistence type="predicted"/>
<evidence type="ECO:0008006" key="6">
    <source>
        <dbReference type="Google" id="ProtNLM"/>
    </source>
</evidence>
<feature type="transmembrane region" description="Helical" evidence="2">
    <location>
        <begin position="186"/>
        <end position="214"/>
    </location>
</feature>
<evidence type="ECO:0000313" key="4">
    <source>
        <dbReference type="EMBL" id="CAB3361404.1"/>
    </source>
</evidence>
<keyword evidence="2" id="KW-1133">Transmembrane helix</keyword>
<protein>
    <recommendedName>
        <fullName evidence="6">Protein osiris 5</fullName>
    </recommendedName>
</protein>